<keyword evidence="2" id="KW-0813">Transport</keyword>
<dbReference type="InterPro" id="IPR011527">
    <property type="entry name" value="ABC1_TM_dom"/>
</dbReference>
<dbReference type="PROSITE" id="PS50893">
    <property type="entry name" value="ABC_TRANSPORTER_2"/>
    <property type="match status" value="1"/>
</dbReference>
<feature type="transmembrane region" description="Helical" evidence="9">
    <location>
        <begin position="131"/>
        <end position="150"/>
    </location>
</feature>
<evidence type="ECO:0000256" key="3">
    <source>
        <dbReference type="ARBA" id="ARBA00022475"/>
    </source>
</evidence>
<dbReference type="GO" id="GO:0042883">
    <property type="term" value="P:cysteine transport"/>
    <property type="evidence" value="ECO:0007669"/>
    <property type="project" value="InterPro"/>
</dbReference>
<proteinExistence type="predicted"/>
<dbReference type="Gene3D" id="3.40.50.300">
    <property type="entry name" value="P-loop containing nucleotide triphosphate hydrolases"/>
    <property type="match status" value="1"/>
</dbReference>
<dbReference type="SUPFAM" id="SSF52540">
    <property type="entry name" value="P-loop containing nucleoside triphosphate hydrolases"/>
    <property type="match status" value="1"/>
</dbReference>
<dbReference type="InterPro" id="IPR014216">
    <property type="entry name" value="ABC_transptr_CydD"/>
</dbReference>
<name>A0A9X2INT4_9BACI</name>
<dbReference type="InterPro" id="IPR017871">
    <property type="entry name" value="ABC_transporter-like_CS"/>
</dbReference>
<dbReference type="InterPro" id="IPR027417">
    <property type="entry name" value="P-loop_NTPase"/>
</dbReference>
<organism evidence="12 13">
    <name type="scientific">Halalkalibacter oceani</name>
    <dbReference type="NCBI Taxonomy" id="1653776"/>
    <lineage>
        <taxon>Bacteria</taxon>
        <taxon>Bacillati</taxon>
        <taxon>Bacillota</taxon>
        <taxon>Bacilli</taxon>
        <taxon>Bacillales</taxon>
        <taxon>Bacillaceae</taxon>
        <taxon>Halalkalibacter</taxon>
    </lineage>
</organism>
<keyword evidence="7 9" id="KW-1133">Transmembrane helix</keyword>
<keyword evidence="13" id="KW-1185">Reference proteome</keyword>
<dbReference type="InterPro" id="IPR039421">
    <property type="entry name" value="Type_1_exporter"/>
</dbReference>
<dbReference type="GO" id="GO:0016887">
    <property type="term" value="F:ATP hydrolysis activity"/>
    <property type="evidence" value="ECO:0007669"/>
    <property type="project" value="InterPro"/>
</dbReference>
<feature type="transmembrane region" description="Helical" evidence="9">
    <location>
        <begin position="16"/>
        <end position="36"/>
    </location>
</feature>
<evidence type="ECO:0000256" key="9">
    <source>
        <dbReference type="SAM" id="Phobius"/>
    </source>
</evidence>
<keyword evidence="5" id="KW-0547">Nucleotide-binding</keyword>
<evidence type="ECO:0000256" key="2">
    <source>
        <dbReference type="ARBA" id="ARBA00022448"/>
    </source>
</evidence>
<dbReference type="InterPro" id="IPR036640">
    <property type="entry name" value="ABC1_TM_sf"/>
</dbReference>
<keyword evidence="3" id="KW-1003">Cell membrane</keyword>
<dbReference type="PANTHER" id="PTHR24221:SF590">
    <property type="entry name" value="COMPONENT LINKED WITH THE ASSEMBLY OF CYTOCHROME' TRANSPORT TRANSMEMBRANE ATP-BINDING PROTEIN ABC TRANSPORTER CYDD-RELATED"/>
    <property type="match status" value="1"/>
</dbReference>
<comment type="caution">
    <text evidence="12">The sequence shown here is derived from an EMBL/GenBank/DDBJ whole genome shotgun (WGS) entry which is preliminary data.</text>
</comment>
<dbReference type="GO" id="GO:0140359">
    <property type="term" value="F:ABC-type transporter activity"/>
    <property type="evidence" value="ECO:0007669"/>
    <property type="project" value="InterPro"/>
</dbReference>
<evidence type="ECO:0000259" key="11">
    <source>
        <dbReference type="PROSITE" id="PS50929"/>
    </source>
</evidence>
<protein>
    <submittedName>
        <fullName evidence="12">Thiol reductant ABC exporter subunit CydD</fullName>
    </submittedName>
</protein>
<dbReference type="CDD" id="cd18584">
    <property type="entry name" value="ABC_6TM_AarD_CydD"/>
    <property type="match status" value="1"/>
</dbReference>
<dbReference type="PROSITE" id="PS00211">
    <property type="entry name" value="ABC_TRANSPORTER_1"/>
    <property type="match status" value="1"/>
</dbReference>
<dbReference type="PANTHER" id="PTHR24221">
    <property type="entry name" value="ATP-BINDING CASSETTE SUB-FAMILY B"/>
    <property type="match status" value="1"/>
</dbReference>
<dbReference type="EMBL" id="JAMBOL010000008">
    <property type="protein sequence ID" value="MCM3714545.1"/>
    <property type="molecule type" value="Genomic_DNA"/>
</dbReference>
<feature type="domain" description="ABC transporter" evidence="10">
    <location>
        <begin position="334"/>
        <end position="569"/>
    </location>
</feature>
<dbReference type="GO" id="GO:0005886">
    <property type="term" value="C:plasma membrane"/>
    <property type="evidence" value="ECO:0007669"/>
    <property type="project" value="UniProtKB-SubCell"/>
</dbReference>
<dbReference type="NCBIfam" id="TIGR02857">
    <property type="entry name" value="CydD"/>
    <property type="match status" value="1"/>
</dbReference>
<evidence type="ECO:0000256" key="7">
    <source>
        <dbReference type="ARBA" id="ARBA00022989"/>
    </source>
</evidence>
<reference evidence="12" key="1">
    <citation type="submission" date="2022-05" db="EMBL/GenBank/DDBJ databases">
        <title>Comparative Genomics of Spacecraft Associated Microbes.</title>
        <authorList>
            <person name="Tran M.T."/>
            <person name="Wright A."/>
            <person name="Seuylemezian A."/>
            <person name="Eisen J."/>
            <person name="Coil D."/>
        </authorList>
    </citation>
    <scope>NUCLEOTIDE SEQUENCE</scope>
    <source>
        <strain evidence="12">214.1.1</strain>
    </source>
</reference>
<feature type="transmembrane region" description="Helical" evidence="9">
    <location>
        <begin position="156"/>
        <end position="176"/>
    </location>
</feature>
<dbReference type="RefSeq" id="WP_251223318.1">
    <property type="nucleotide sequence ID" value="NZ_JAMBOL010000008.1"/>
</dbReference>
<dbReference type="Pfam" id="PF00664">
    <property type="entry name" value="ABC_membrane"/>
    <property type="match status" value="1"/>
</dbReference>
<dbReference type="PROSITE" id="PS50929">
    <property type="entry name" value="ABC_TM1F"/>
    <property type="match status" value="1"/>
</dbReference>
<sequence length="576" mass="63024">MKELKQFANEYKMSRIWLVIIAVLTAATIVAQAYFFVTVVERVFLAGQSFAEVLPFLYGLLAVLGARALLTYINGRIGVGIATRVKQRVRRALLEKYRDDPLQAALQRQSGEKVSMMMDAVDELDSYYSTYLPQLIQTAVVPLVILGAVFSQHIPTGIIMIVTAPFIPLFMAIIGMKTQAKSEEQLEKLAAFSGRFLDTIQGLVTLKLFGQAKRQKEVIRASSLGFREATMEVLKIAFISSLMLEFISMLSMGIIALEVSLQLIIFQGISFFSAFFVLVLAPEFYLALKELGSAFHTGRSSKGAAAKISAELTKEGQRLEWGGLTLPDDQPPAIALRNAGFRYEEKGFALTDVTVDIPPYAQVAIVGPSGSGKTTLLNVLSGLLPLSQGELLVDGKPLSSYDETAWFAKVSYISQQPYLFSGTIAENIAIGSTRDVSRQEIEEAARQAGMAEVIANLKDGYQTQIGEGGRGLSGGERQRIALARAFLKRPAVIVFDEPTTGLDLHTERVLSEGLAELAQSSTVITVAHRLHTIKHADHILFLKGGKVIGAGTHEQLLERVEDYRKMISIQRGGRDG</sequence>
<keyword evidence="4 9" id="KW-0812">Transmembrane</keyword>
<evidence type="ECO:0000256" key="4">
    <source>
        <dbReference type="ARBA" id="ARBA00022692"/>
    </source>
</evidence>
<dbReference type="AlphaFoldDB" id="A0A9X2INT4"/>
<feature type="transmembrane region" description="Helical" evidence="9">
    <location>
        <begin position="263"/>
        <end position="281"/>
    </location>
</feature>
<comment type="subcellular location">
    <subcellularLocation>
        <location evidence="1">Cell membrane</location>
        <topology evidence="1">Multi-pass membrane protein</topology>
    </subcellularLocation>
</comment>
<dbReference type="SMART" id="SM00382">
    <property type="entry name" value="AAA"/>
    <property type="match status" value="1"/>
</dbReference>
<feature type="transmembrane region" description="Helical" evidence="9">
    <location>
        <begin position="236"/>
        <end position="257"/>
    </location>
</feature>
<dbReference type="Proteomes" id="UP001139179">
    <property type="component" value="Unassembled WGS sequence"/>
</dbReference>
<dbReference type="InterPro" id="IPR003439">
    <property type="entry name" value="ABC_transporter-like_ATP-bd"/>
</dbReference>
<dbReference type="Pfam" id="PF00005">
    <property type="entry name" value="ABC_tran"/>
    <property type="match status" value="1"/>
</dbReference>
<dbReference type="FunFam" id="3.40.50.300:FF:000221">
    <property type="entry name" value="Multidrug ABC transporter ATP-binding protein"/>
    <property type="match status" value="1"/>
</dbReference>
<evidence type="ECO:0000313" key="12">
    <source>
        <dbReference type="EMBL" id="MCM3714545.1"/>
    </source>
</evidence>
<evidence type="ECO:0000313" key="13">
    <source>
        <dbReference type="Proteomes" id="UP001139179"/>
    </source>
</evidence>
<evidence type="ECO:0000256" key="1">
    <source>
        <dbReference type="ARBA" id="ARBA00004651"/>
    </source>
</evidence>
<accession>A0A9X2INT4</accession>
<keyword evidence="8 9" id="KW-0472">Membrane</keyword>
<dbReference type="GO" id="GO:0005524">
    <property type="term" value="F:ATP binding"/>
    <property type="evidence" value="ECO:0007669"/>
    <property type="project" value="UniProtKB-KW"/>
</dbReference>
<feature type="domain" description="ABC transmembrane type-1" evidence="11">
    <location>
        <begin position="16"/>
        <end position="300"/>
    </location>
</feature>
<dbReference type="Gene3D" id="1.20.1560.10">
    <property type="entry name" value="ABC transporter type 1, transmembrane domain"/>
    <property type="match status" value="1"/>
</dbReference>
<evidence type="ECO:0000256" key="6">
    <source>
        <dbReference type="ARBA" id="ARBA00022840"/>
    </source>
</evidence>
<gene>
    <name evidence="12" type="primary">cydD</name>
    <name evidence="12" type="ORF">M3202_10635</name>
</gene>
<dbReference type="SUPFAM" id="SSF90123">
    <property type="entry name" value="ABC transporter transmembrane region"/>
    <property type="match status" value="1"/>
</dbReference>
<keyword evidence="6" id="KW-0067">ATP-binding</keyword>
<feature type="transmembrane region" description="Helical" evidence="9">
    <location>
        <begin position="56"/>
        <end position="82"/>
    </location>
</feature>
<dbReference type="InterPro" id="IPR003593">
    <property type="entry name" value="AAA+_ATPase"/>
</dbReference>
<evidence type="ECO:0000256" key="5">
    <source>
        <dbReference type="ARBA" id="ARBA00022741"/>
    </source>
</evidence>
<evidence type="ECO:0000256" key="8">
    <source>
        <dbReference type="ARBA" id="ARBA00023136"/>
    </source>
</evidence>
<evidence type="ECO:0000259" key="10">
    <source>
        <dbReference type="PROSITE" id="PS50893"/>
    </source>
</evidence>